<feature type="signal peptide" evidence="1">
    <location>
        <begin position="1"/>
        <end position="18"/>
    </location>
</feature>
<dbReference type="AlphaFoldDB" id="A0AAP0PD72"/>
<keyword evidence="3" id="KW-1185">Reference proteome</keyword>
<sequence length="79" mass="7985">MARCRLAVCATVVVLAGAAVNVPPCLVATAHSRSPLHQSPRWPAAAPRATIRAARLPASASSIRDPSMDTAAAACLAGL</sequence>
<evidence type="ECO:0000256" key="1">
    <source>
        <dbReference type="SAM" id="SignalP"/>
    </source>
</evidence>
<evidence type="ECO:0000313" key="3">
    <source>
        <dbReference type="Proteomes" id="UP001419268"/>
    </source>
</evidence>
<gene>
    <name evidence="2" type="ORF">Scep_010284</name>
</gene>
<evidence type="ECO:0000313" key="2">
    <source>
        <dbReference type="EMBL" id="KAK9140603.1"/>
    </source>
</evidence>
<organism evidence="2 3">
    <name type="scientific">Stephania cephalantha</name>
    <dbReference type="NCBI Taxonomy" id="152367"/>
    <lineage>
        <taxon>Eukaryota</taxon>
        <taxon>Viridiplantae</taxon>
        <taxon>Streptophyta</taxon>
        <taxon>Embryophyta</taxon>
        <taxon>Tracheophyta</taxon>
        <taxon>Spermatophyta</taxon>
        <taxon>Magnoliopsida</taxon>
        <taxon>Ranunculales</taxon>
        <taxon>Menispermaceae</taxon>
        <taxon>Menispermoideae</taxon>
        <taxon>Cissampelideae</taxon>
        <taxon>Stephania</taxon>
    </lineage>
</organism>
<keyword evidence="1" id="KW-0732">Signal</keyword>
<reference evidence="2 3" key="1">
    <citation type="submission" date="2024-01" db="EMBL/GenBank/DDBJ databases">
        <title>Genome assemblies of Stephania.</title>
        <authorList>
            <person name="Yang L."/>
        </authorList>
    </citation>
    <scope>NUCLEOTIDE SEQUENCE [LARGE SCALE GENOMIC DNA]</scope>
    <source>
        <strain evidence="2">JXDWG</strain>
        <tissue evidence="2">Leaf</tissue>
    </source>
</reference>
<feature type="chain" id="PRO_5042954845" description="Secreted protein" evidence="1">
    <location>
        <begin position="19"/>
        <end position="79"/>
    </location>
</feature>
<proteinExistence type="predicted"/>
<name>A0AAP0PD72_9MAGN</name>
<comment type="caution">
    <text evidence="2">The sequence shown here is derived from an EMBL/GenBank/DDBJ whole genome shotgun (WGS) entry which is preliminary data.</text>
</comment>
<evidence type="ECO:0008006" key="4">
    <source>
        <dbReference type="Google" id="ProtNLM"/>
    </source>
</evidence>
<accession>A0AAP0PD72</accession>
<protein>
    <recommendedName>
        <fullName evidence="4">Secreted protein</fullName>
    </recommendedName>
</protein>
<dbReference type="EMBL" id="JBBNAG010000004">
    <property type="protein sequence ID" value="KAK9140603.1"/>
    <property type="molecule type" value="Genomic_DNA"/>
</dbReference>
<dbReference type="Proteomes" id="UP001419268">
    <property type="component" value="Unassembled WGS sequence"/>
</dbReference>